<sequence length="258" mass="28814">MTVDRGHVGPRPRWPLRRLPRIPDNRIPWTARAPEPGRDLEIAGRAPGGRNIRGLRSPRKHLELRNSEGFRSLAKELRRRPGTSELRRPPKLEMLPGANRASICPQRLKLGIRRLVGWNKCTLCAPTTSETVDDDQTEHDITRGMPLSRLPNLTQGLRCLLIKLNTYVHIIPCGRVSILFEQEMMVTTTMCNTGDVEIGFSREQPTYIIVNQEDQVVDGEADGSTTEAPIFFVSHGCDGGGGSGWLAVSVVPAWYYTS</sequence>
<organism evidence="1 2">
    <name type="scientific">Oryza rufipogon</name>
    <name type="common">Brownbeard rice</name>
    <name type="synonym">Asian wild rice</name>
    <dbReference type="NCBI Taxonomy" id="4529"/>
    <lineage>
        <taxon>Eukaryota</taxon>
        <taxon>Viridiplantae</taxon>
        <taxon>Streptophyta</taxon>
        <taxon>Embryophyta</taxon>
        <taxon>Tracheophyta</taxon>
        <taxon>Spermatophyta</taxon>
        <taxon>Magnoliopsida</taxon>
        <taxon>Liliopsida</taxon>
        <taxon>Poales</taxon>
        <taxon>Poaceae</taxon>
        <taxon>BOP clade</taxon>
        <taxon>Oryzoideae</taxon>
        <taxon>Oryzeae</taxon>
        <taxon>Oryzinae</taxon>
        <taxon>Oryza</taxon>
    </lineage>
</organism>
<reference evidence="2" key="1">
    <citation type="submission" date="2013-06" db="EMBL/GenBank/DDBJ databases">
        <authorList>
            <person name="Zhao Q."/>
        </authorList>
    </citation>
    <scope>NUCLEOTIDE SEQUENCE</scope>
    <source>
        <strain evidence="2">cv. W1943</strain>
    </source>
</reference>
<accession>A0A0E0RJC8</accession>
<dbReference type="HOGENOM" id="CLU_1079223_0_0_1"/>
<evidence type="ECO:0000313" key="2">
    <source>
        <dbReference type="Proteomes" id="UP000008022"/>
    </source>
</evidence>
<reference evidence="1" key="2">
    <citation type="submission" date="2015-06" db="UniProtKB">
        <authorList>
            <consortium name="EnsemblPlants"/>
        </authorList>
    </citation>
    <scope>IDENTIFICATION</scope>
</reference>
<dbReference type="EnsemblPlants" id="ORUFI12G19200.1">
    <property type="protein sequence ID" value="ORUFI12G19200.1"/>
    <property type="gene ID" value="ORUFI12G19200"/>
</dbReference>
<proteinExistence type="predicted"/>
<keyword evidence="2" id="KW-1185">Reference proteome</keyword>
<protein>
    <submittedName>
        <fullName evidence="1">Uncharacterized protein</fullName>
    </submittedName>
</protein>
<name>A0A0E0RJC8_ORYRU</name>
<evidence type="ECO:0000313" key="1">
    <source>
        <dbReference type="EnsemblPlants" id="ORUFI12G19200.1"/>
    </source>
</evidence>
<dbReference type="AlphaFoldDB" id="A0A0E0RJC8"/>
<dbReference type="Proteomes" id="UP000008022">
    <property type="component" value="Unassembled WGS sequence"/>
</dbReference>
<dbReference type="Gramene" id="ORUFI12G19200.1">
    <property type="protein sequence ID" value="ORUFI12G19200.1"/>
    <property type="gene ID" value="ORUFI12G19200"/>
</dbReference>
<dbReference type="OMA" id="TEAPIFF"/>